<dbReference type="PANTHER" id="PTHR34697">
    <property type="entry name" value="PHOSPHATIDYLGLYCEROL LYSYLTRANSFERASE"/>
    <property type="match status" value="1"/>
</dbReference>
<comment type="caution">
    <text evidence="9">The sequence shown here is derived from an EMBL/GenBank/DDBJ whole genome shotgun (WGS) entry which is preliminary data.</text>
</comment>
<name>A0A495IBL4_9MICO</name>
<dbReference type="EMBL" id="RBKS01000001">
    <property type="protein sequence ID" value="RKR73393.1"/>
    <property type="molecule type" value="Genomic_DNA"/>
</dbReference>
<evidence type="ECO:0000313" key="10">
    <source>
        <dbReference type="Proteomes" id="UP000280008"/>
    </source>
</evidence>
<evidence type="ECO:0000259" key="8">
    <source>
        <dbReference type="Pfam" id="PF09924"/>
    </source>
</evidence>
<dbReference type="GO" id="GO:0016755">
    <property type="term" value="F:aminoacyltransferase activity"/>
    <property type="evidence" value="ECO:0007669"/>
    <property type="project" value="TreeGrafter"/>
</dbReference>
<comment type="subcellular location">
    <subcellularLocation>
        <location evidence="1">Cell membrane</location>
        <topology evidence="1">Multi-pass membrane protein</topology>
    </subcellularLocation>
</comment>
<organism evidence="9 10">
    <name type="scientific">Frondihabitans australicus</name>
    <dbReference type="NCBI Taxonomy" id="386892"/>
    <lineage>
        <taxon>Bacteria</taxon>
        <taxon>Bacillati</taxon>
        <taxon>Actinomycetota</taxon>
        <taxon>Actinomycetes</taxon>
        <taxon>Micrococcales</taxon>
        <taxon>Microbacteriaceae</taxon>
        <taxon>Frondihabitans</taxon>
    </lineage>
</organism>
<gene>
    <name evidence="9" type="ORF">C8E83_0485</name>
</gene>
<dbReference type="AlphaFoldDB" id="A0A495IBL4"/>
<evidence type="ECO:0000256" key="3">
    <source>
        <dbReference type="ARBA" id="ARBA00022692"/>
    </source>
</evidence>
<evidence type="ECO:0000256" key="5">
    <source>
        <dbReference type="ARBA" id="ARBA00023136"/>
    </source>
</evidence>
<evidence type="ECO:0000256" key="7">
    <source>
        <dbReference type="SAM" id="Phobius"/>
    </source>
</evidence>
<feature type="transmembrane region" description="Helical" evidence="7">
    <location>
        <begin position="346"/>
        <end position="366"/>
    </location>
</feature>
<feature type="transmembrane region" description="Helical" evidence="7">
    <location>
        <begin position="202"/>
        <end position="221"/>
    </location>
</feature>
<dbReference type="PANTHER" id="PTHR34697:SF2">
    <property type="entry name" value="PHOSPHATIDYLGLYCEROL LYSYLTRANSFERASE"/>
    <property type="match status" value="1"/>
</dbReference>
<feature type="transmembrane region" description="Helical" evidence="7">
    <location>
        <begin position="115"/>
        <end position="137"/>
    </location>
</feature>
<sequence>MSAASGGPDRAPASGPASAPRSPGAAVAVSLWAALRRHPVTALTALVAAVLPDPLPERILGVVAAVALMGLAESRLGSRRTLVVALTGSAAAIGAAAALTSVAEHVPAGWAHDVVAHADVSPITPSLAAVMAASAVLSPLWRRRIRLLGFAAIIALVLYDGRPSSLYALIGALVGLAAGRVIRRGTRAPVGWSQSTRHEARVLLSGVVALTAIGPLITLSARAPAGVLAPLGGLFEDRYSVSRSAAQRCADIGQALFARGTSAGSCVRDMALADLHGPGTIALSVLPLATLLVAAAFIRRGSRLAVIAAVTVNLLLAGLAAVYYAVLPLAVDPAGSERGARFRLLFVHGLSIVTPLAVAVVLLVFLRHFAVRTPRRVTAAYLGVVAVAFAALSALYVGVAASHLGEFRPSSGLGDVILLTPQRFVPLGYLGPEHLGPVPAGGVARVAFESVGAVFWLVVAGGLAVAAGRTAVRGAGARDRADLRRLLRQGAPGAMSHMATWPGNSLWFAPDRTAAVAYRRVGSTAITLGDPLCDPDAAPSVVLGFARWCDEHGLTPVFYSVDADLEPTFARLGWRTMPIAEETVIRTATFSMTGKKWQDVRSSINRAATRDIEAVWTRYADLGAGQLDQIEQLSEDWVAGKRLPELGFTLGGLEEMDDPDVRLMLAVDDAGRVLAVTSWLPTWRAGVVVGWTLDFMRRQDDAMNGIMEFLIAQVALRAQQDGVEFVSLSAAPLATVPGEAGATSQTERLLAALSRMLEPAYGFRSLLTFKLKFQPELSPLLMAYPDPVQLPAIATALTRAYLPGLSPRTVAALLAP</sequence>
<feature type="transmembrane region" description="Helical" evidence="7">
    <location>
        <begin position="378"/>
        <end position="399"/>
    </location>
</feature>
<evidence type="ECO:0000313" key="9">
    <source>
        <dbReference type="EMBL" id="RKR73393.1"/>
    </source>
</evidence>
<dbReference type="Proteomes" id="UP000280008">
    <property type="component" value="Unassembled WGS sequence"/>
</dbReference>
<feature type="transmembrane region" description="Helical" evidence="7">
    <location>
        <begin position="279"/>
        <end position="298"/>
    </location>
</feature>
<keyword evidence="5 7" id="KW-0472">Membrane</keyword>
<dbReference type="InterPro" id="IPR051211">
    <property type="entry name" value="PG_lysyltransferase"/>
</dbReference>
<evidence type="ECO:0000256" key="4">
    <source>
        <dbReference type="ARBA" id="ARBA00022989"/>
    </source>
</evidence>
<keyword evidence="2" id="KW-1003">Cell membrane</keyword>
<keyword evidence="10" id="KW-1185">Reference proteome</keyword>
<feature type="transmembrane region" description="Helical" evidence="7">
    <location>
        <begin position="453"/>
        <end position="472"/>
    </location>
</feature>
<feature type="region of interest" description="Disordered" evidence="6">
    <location>
        <begin position="1"/>
        <end position="23"/>
    </location>
</feature>
<feature type="domain" description="Phosphatidylglycerol lysyltransferase C-terminal" evidence="8">
    <location>
        <begin position="485"/>
        <end position="784"/>
    </location>
</feature>
<accession>A0A495IBL4</accession>
<dbReference type="Pfam" id="PF09924">
    <property type="entry name" value="LPG_synthase_C"/>
    <property type="match status" value="1"/>
</dbReference>
<keyword evidence="4 7" id="KW-1133">Transmembrane helix</keyword>
<proteinExistence type="predicted"/>
<protein>
    <submittedName>
        <fullName evidence="9">Lysylphosphatidylglycerol synthetase-like protein (DUF2156 family)</fullName>
    </submittedName>
</protein>
<evidence type="ECO:0000256" key="6">
    <source>
        <dbReference type="SAM" id="MobiDB-lite"/>
    </source>
</evidence>
<feature type="transmembrane region" description="Helical" evidence="7">
    <location>
        <begin position="144"/>
        <end position="159"/>
    </location>
</feature>
<reference evidence="9 10" key="1">
    <citation type="submission" date="2018-10" db="EMBL/GenBank/DDBJ databases">
        <title>Sequencing the genomes of 1000 actinobacteria strains.</title>
        <authorList>
            <person name="Klenk H.-P."/>
        </authorList>
    </citation>
    <scope>NUCLEOTIDE SEQUENCE [LARGE SCALE GENOMIC DNA]</scope>
    <source>
        <strain evidence="9 10">DSM 17894</strain>
    </source>
</reference>
<dbReference type="InterPro" id="IPR024320">
    <property type="entry name" value="LPG_synthase_C"/>
</dbReference>
<feature type="transmembrane region" description="Helical" evidence="7">
    <location>
        <begin position="165"/>
        <end position="182"/>
    </location>
</feature>
<dbReference type="GO" id="GO:0005886">
    <property type="term" value="C:plasma membrane"/>
    <property type="evidence" value="ECO:0007669"/>
    <property type="project" value="UniProtKB-SubCell"/>
</dbReference>
<feature type="transmembrane region" description="Helical" evidence="7">
    <location>
        <begin position="83"/>
        <end position="103"/>
    </location>
</feature>
<feature type="transmembrane region" description="Helical" evidence="7">
    <location>
        <begin position="305"/>
        <end position="326"/>
    </location>
</feature>
<keyword evidence="3 7" id="KW-0812">Transmembrane</keyword>
<evidence type="ECO:0000256" key="1">
    <source>
        <dbReference type="ARBA" id="ARBA00004651"/>
    </source>
</evidence>
<dbReference type="GO" id="GO:0055091">
    <property type="term" value="P:phospholipid homeostasis"/>
    <property type="evidence" value="ECO:0007669"/>
    <property type="project" value="TreeGrafter"/>
</dbReference>
<evidence type="ECO:0000256" key="2">
    <source>
        <dbReference type="ARBA" id="ARBA00022475"/>
    </source>
</evidence>